<evidence type="ECO:0000256" key="6">
    <source>
        <dbReference type="RuleBase" id="RU363032"/>
    </source>
</evidence>
<dbReference type="InterPro" id="IPR000515">
    <property type="entry name" value="MetI-like"/>
</dbReference>
<evidence type="ECO:0000313" key="8">
    <source>
        <dbReference type="EMBL" id="QYO76265.1"/>
    </source>
</evidence>
<comment type="subcellular location">
    <subcellularLocation>
        <location evidence="1 6">Cell membrane</location>
        <topology evidence="1 6">Multi-pass membrane protein</topology>
    </subcellularLocation>
</comment>
<feature type="transmembrane region" description="Helical" evidence="6">
    <location>
        <begin position="303"/>
        <end position="327"/>
    </location>
</feature>
<keyword evidence="9" id="KW-1185">Reference proteome</keyword>
<evidence type="ECO:0000256" key="3">
    <source>
        <dbReference type="ARBA" id="ARBA00022692"/>
    </source>
</evidence>
<feature type="transmembrane region" description="Helical" evidence="6">
    <location>
        <begin position="418"/>
        <end position="435"/>
    </location>
</feature>
<evidence type="ECO:0000256" key="4">
    <source>
        <dbReference type="ARBA" id="ARBA00022989"/>
    </source>
</evidence>
<reference evidence="8 9" key="1">
    <citation type="submission" date="2021-08" db="EMBL/GenBank/DDBJ databases">
        <title>Devosia salina sp. nov., isolated from the South China Sea sediment.</title>
        <authorList>
            <person name="Zhou Z."/>
        </authorList>
    </citation>
    <scope>NUCLEOTIDE SEQUENCE [LARGE SCALE GENOMIC DNA]</scope>
    <source>
        <strain evidence="8 9">SCS-3</strain>
    </source>
</reference>
<keyword evidence="5 6" id="KW-0472">Membrane</keyword>
<evidence type="ECO:0000259" key="7">
    <source>
        <dbReference type="PROSITE" id="PS50928"/>
    </source>
</evidence>
<dbReference type="PANTHER" id="PTHR30043:SF9">
    <property type="entry name" value="PHOSPHONATES TRANSPORT SYSTEM PERMEASE PROTEIN"/>
    <property type="match status" value="1"/>
</dbReference>
<dbReference type="PANTHER" id="PTHR30043">
    <property type="entry name" value="PHOSPHONATES TRANSPORT SYSTEM PERMEASE PROTEIN"/>
    <property type="match status" value="1"/>
</dbReference>
<keyword evidence="4 6" id="KW-1133">Transmembrane helix</keyword>
<dbReference type="CDD" id="cd06261">
    <property type="entry name" value="TM_PBP2"/>
    <property type="match status" value="1"/>
</dbReference>
<feature type="transmembrane region" description="Helical" evidence="6">
    <location>
        <begin position="30"/>
        <end position="50"/>
    </location>
</feature>
<feature type="domain" description="ABC transmembrane type-1" evidence="7">
    <location>
        <begin position="252"/>
        <end position="436"/>
    </location>
</feature>
<dbReference type="Pfam" id="PF00528">
    <property type="entry name" value="BPD_transp_1"/>
    <property type="match status" value="1"/>
</dbReference>
<dbReference type="Gene3D" id="1.10.3720.10">
    <property type="entry name" value="MetI-like"/>
    <property type="match status" value="1"/>
</dbReference>
<keyword evidence="3 6" id="KW-0812">Transmembrane</keyword>
<dbReference type="Proteomes" id="UP000825799">
    <property type="component" value="Chromosome"/>
</dbReference>
<dbReference type="SUPFAM" id="SSF161098">
    <property type="entry name" value="MetI-like"/>
    <property type="match status" value="1"/>
</dbReference>
<protein>
    <submittedName>
        <fullName evidence="8">Phosphonate ABC transporter, permease protein PhnE</fullName>
    </submittedName>
</protein>
<dbReference type="NCBIfam" id="TIGR01097">
    <property type="entry name" value="PhnE"/>
    <property type="match status" value="1"/>
</dbReference>
<keyword evidence="2 6" id="KW-0813">Transport</keyword>
<sequence length="457" mass="50740">MTASTLSPQERNRLRQAHPEVFNRSIAQRWGGLLLIAGALVYLAYCWSFFDVGSKLANGKWERASIYMADWISWEAQPRFRFQDDGSTRIEFQRFSPLGDNPDPDWLVTQPDGSHDVSFGSDRDHIDIASTGVTAIVNGVAYDIVFDGEAALLPANAPPQMSERNGRVTVEYGFAGSAEIRATQVLVRRRFLGWENFFFDPQSPFWGMGPGELWTSLTSGERFDPDQTNLSLAWTEFLTNAEWQHGDVLNKLIQTIVMAFVGTLFAAALAFPLAFIAARNVTNSRPANWITKRFFDFTRSVDMLIWALVFTRGFGPGPLAGIAAIFVTDTGTFGKLFSETIENIDDKQREGIRSVGASPAEVNRFGIMPQVAPVIISQTLYFWEANIRGATIIGAVGAGGIGLKLLEAMRTNQDWENVAYMVVLILIVVFAFDSLSARIRRRLIAGSEHAAHTPRPV</sequence>
<dbReference type="RefSeq" id="WP_220304755.1">
    <property type="nucleotide sequence ID" value="NZ_CP080590.1"/>
</dbReference>
<comment type="similarity">
    <text evidence="6">Belongs to the binding-protein-dependent transport system permease family.</text>
</comment>
<name>A0ABX8WJ07_9HYPH</name>
<evidence type="ECO:0000256" key="2">
    <source>
        <dbReference type="ARBA" id="ARBA00022448"/>
    </source>
</evidence>
<dbReference type="PROSITE" id="PS50928">
    <property type="entry name" value="ABC_TM1"/>
    <property type="match status" value="1"/>
</dbReference>
<dbReference type="InterPro" id="IPR005769">
    <property type="entry name" value="PhnE/PtxC"/>
</dbReference>
<evidence type="ECO:0000256" key="5">
    <source>
        <dbReference type="ARBA" id="ARBA00023136"/>
    </source>
</evidence>
<feature type="transmembrane region" description="Helical" evidence="6">
    <location>
        <begin position="256"/>
        <end position="278"/>
    </location>
</feature>
<feature type="transmembrane region" description="Helical" evidence="6">
    <location>
        <begin position="387"/>
        <end position="406"/>
    </location>
</feature>
<evidence type="ECO:0000256" key="1">
    <source>
        <dbReference type="ARBA" id="ARBA00004651"/>
    </source>
</evidence>
<dbReference type="InterPro" id="IPR035906">
    <property type="entry name" value="MetI-like_sf"/>
</dbReference>
<accession>A0ABX8WJ07</accession>
<gene>
    <name evidence="8" type="primary">phnE</name>
    <name evidence="8" type="ORF">K1X15_16875</name>
</gene>
<evidence type="ECO:0000313" key="9">
    <source>
        <dbReference type="Proteomes" id="UP000825799"/>
    </source>
</evidence>
<dbReference type="EMBL" id="CP080590">
    <property type="protein sequence ID" value="QYO76265.1"/>
    <property type="molecule type" value="Genomic_DNA"/>
</dbReference>
<organism evidence="8 9">
    <name type="scientific">Devosia salina</name>
    <dbReference type="NCBI Taxonomy" id="2860336"/>
    <lineage>
        <taxon>Bacteria</taxon>
        <taxon>Pseudomonadati</taxon>
        <taxon>Pseudomonadota</taxon>
        <taxon>Alphaproteobacteria</taxon>
        <taxon>Hyphomicrobiales</taxon>
        <taxon>Devosiaceae</taxon>
        <taxon>Devosia</taxon>
    </lineage>
</organism>
<proteinExistence type="inferred from homology"/>